<feature type="signal peptide" evidence="1">
    <location>
        <begin position="1"/>
        <end position="23"/>
    </location>
</feature>
<sequence length="148" mass="18137">MKKTITVAIMASLLGMMAVPAMADNGRRGHDDYKHIQKAYKEQQKSYRKYQQDRYKYERDRYRYNDRYYKHDRYEQRYRPVYQNGPRVWRRGDVLDRAYRGQGYWVNDYRKYPRLYAPAKNQRWVQVDNDYILVNTLSNVIVSILTGR</sequence>
<proteinExistence type="predicted"/>
<evidence type="ECO:0000313" key="2">
    <source>
        <dbReference type="EMBL" id="UOO87963.1"/>
    </source>
</evidence>
<dbReference type="Gene3D" id="3.10.450.160">
    <property type="entry name" value="inner membrane protein cigr"/>
    <property type="match status" value="1"/>
</dbReference>
<organism evidence="2 3">
    <name type="scientific">Vitreoscilla massiliensis</name>
    <dbReference type="NCBI Taxonomy" id="1689272"/>
    <lineage>
        <taxon>Bacteria</taxon>
        <taxon>Pseudomonadati</taxon>
        <taxon>Pseudomonadota</taxon>
        <taxon>Betaproteobacteria</taxon>
        <taxon>Neisseriales</taxon>
        <taxon>Neisseriaceae</taxon>
        <taxon>Vitreoscilla</taxon>
    </lineage>
</organism>
<dbReference type="Proteomes" id="UP000832011">
    <property type="component" value="Chromosome"/>
</dbReference>
<protein>
    <submittedName>
        <fullName evidence="2">RcnB family protein</fullName>
    </submittedName>
</protein>
<gene>
    <name evidence="2" type="ORF">LVJ82_10705</name>
</gene>
<dbReference type="InterPro" id="IPR024572">
    <property type="entry name" value="RcnB"/>
</dbReference>
<evidence type="ECO:0000256" key="1">
    <source>
        <dbReference type="SAM" id="SignalP"/>
    </source>
</evidence>
<reference evidence="2 3" key="1">
    <citation type="journal article" date="2022" name="Res Sq">
        <title>Evolution of multicellular longitudinally dividing oral cavity symbionts (Neisseriaceae).</title>
        <authorList>
            <person name="Nyongesa S."/>
            <person name="Weber P."/>
            <person name="Bernet E."/>
            <person name="Pullido F."/>
            <person name="Nieckarz M."/>
            <person name="Delaby M."/>
            <person name="Nieves C."/>
            <person name="Viehboeck T."/>
            <person name="Krause N."/>
            <person name="Rivera-Millot A."/>
            <person name="Nakamura A."/>
            <person name="Vischer N."/>
            <person name="VanNieuwenhze M."/>
            <person name="Brun Y."/>
            <person name="Cava F."/>
            <person name="Bulgheresi S."/>
            <person name="Veyrier F."/>
        </authorList>
    </citation>
    <scope>NUCLEOTIDE SEQUENCE [LARGE SCALE GENOMIC DNA]</scope>
    <source>
        <strain evidence="2 3">SN4</strain>
    </source>
</reference>
<feature type="chain" id="PRO_5046997239" evidence="1">
    <location>
        <begin position="24"/>
        <end position="148"/>
    </location>
</feature>
<name>A0ABY4E0X3_9NEIS</name>
<dbReference type="Pfam" id="PF11776">
    <property type="entry name" value="RcnB"/>
    <property type="match status" value="1"/>
</dbReference>
<accession>A0ABY4E0X3</accession>
<keyword evidence="1" id="KW-0732">Signal</keyword>
<keyword evidence="3" id="KW-1185">Reference proteome</keyword>
<dbReference type="RefSeq" id="WP_058356598.1">
    <property type="nucleotide sequence ID" value="NZ_CABKVG010000009.1"/>
</dbReference>
<dbReference type="EMBL" id="CP091511">
    <property type="protein sequence ID" value="UOO87963.1"/>
    <property type="molecule type" value="Genomic_DNA"/>
</dbReference>
<evidence type="ECO:0000313" key="3">
    <source>
        <dbReference type="Proteomes" id="UP000832011"/>
    </source>
</evidence>